<dbReference type="Proteomes" id="UP001362999">
    <property type="component" value="Unassembled WGS sequence"/>
</dbReference>
<protein>
    <submittedName>
        <fullName evidence="2">Uncharacterized protein</fullName>
    </submittedName>
</protein>
<keyword evidence="1" id="KW-0812">Transmembrane</keyword>
<organism evidence="2 3">
    <name type="scientific">Favolaschia claudopus</name>
    <dbReference type="NCBI Taxonomy" id="2862362"/>
    <lineage>
        <taxon>Eukaryota</taxon>
        <taxon>Fungi</taxon>
        <taxon>Dikarya</taxon>
        <taxon>Basidiomycota</taxon>
        <taxon>Agaricomycotina</taxon>
        <taxon>Agaricomycetes</taxon>
        <taxon>Agaricomycetidae</taxon>
        <taxon>Agaricales</taxon>
        <taxon>Marasmiineae</taxon>
        <taxon>Mycenaceae</taxon>
        <taxon>Favolaschia</taxon>
    </lineage>
</organism>
<gene>
    <name evidence="2" type="ORF">R3P38DRAFT_3173053</name>
</gene>
<sequence length="163" mass="17775">MSGENWKAFALLFLACGYSVIHCLLENMLGHAVLAIGQPMTYLATLRSVLDSSLWGGLIINGSFFCLLALLIQIGATDLRDCILHRREYLLVKMVSEILAFWLGVASNTVGVRVLRIHGYLGPLPTSTQAARAGAVGAGVSFVMHLWRLPSEADTETESFPMH</sequence>
<feature type="transmembrane region" description="Helical" evidence="1">
    <location>
        <begin position="53"/>
        <end position="77"/>
    </location>
</feature>
<accession>A0AAW0DQZ5</accession>
<dbReference type="EMBL" id="JAWWNJ010000007">
    <property type="protein sequence ID" value="KAK7052736.1"/>
    <property type="molecule type" value="Genomic_DNA"/>
</dbReference>
<feature type="transmembrane region" description="Helical" evidence="1">
    <location>
        <begin position="89"/>
        <end position="110"/>
    </location>
</feature>
<keyword evidence="3" id="KW-1185">Reference proteome</keyword>
<proteinExistence type="predicted"/>
<evidence type="ECO:0000313" key="3">
    <source>
        <dbReference type="Proteomes" id="UP001362999"/>
    </source>
</evidence>
<reference evidence="2 3" key="1">
    <citation type="journal article" date="2024" name="J Genomics">
        <title>Draft genome sequencing and assembly of Favolaschia claudopus CIRM-BRFM 2984 isolated from oak limbs.</title>
        <authorList>
            <person name="Navarro D."/>
            <person name="Drula E."/>
            <person name="Chaduli D."/>
            <person name="Cazenave R."/>
            <person name="Ahrendt S."/>
            <person name="Wang J."/>
            <person name="Lipzen A."/>
            <person name="Daum C."/>
            <person name="Barry K."/>
            <person name="Grigoriev I.V."/>
            <person name="Favel A."/>
            <person name="Rosso M.N."/>
            <person name="Martin F."/>
        </authorList>
    </citation>
    <scope>NUCLEOTIDE SEQUENCE [LARGE SCALE GENOMIC DNA]</scope>
    <source>
        <strain evidence="2 3">CIRM-BRFM 2984</strain>
    </source>
</reference>
<evidence type="ECO:0000256" key="1">
    <source>
        <dbReference type="SAM" id="Phobius"/>
    </source>
</evidence>
<comment type="caution">
    <text evidence="2">The sequence shown here is derived from an EMBL/GenBank/DDBJ whole genome shotgun (WGS) entry which is preliminary data.</text>
</comment>
<name>A0AAW0DQZ5_9AGAR</name>
<evidence type="ECO:0000313" key="2">
    <source>
        <dbReference type="EMBL" id="KAK7052736.1"/>
    </source>
</evidence>
<keyword evidence="1" id="KW-0472">Membrane</keyword>
<dbReference type="AlphaFoldDB" id="A0AAW0DQZ5"/>
<keyword evidence="1" id="KW-1133">Transmembrane helix</keyword>